<dbReference type="Proteomes" id="UP000325295">
    <property type="component" value="Chromosome"/>
</dbReference>
<proteinExistence type="predicted"/>
<accession>A0A5P1X7D1</accession>
<sequence>MKIGDTKAITVTADPTDATDFDVTKVTSASSDDKIATVSADRTITAVAVGSATITYTFNAFTATVVVTVTAAE</sequence>
<name>A0A5P1X7D1_9LACO</name>
<dbReference type="InterPro" id="IPR008964">
    <property type="entry name" value="Invasin/intimin_cell_adhesion"/>
</dbReference>
<dbReference type="AlphaFoldDB" id="A0A5P1X7D1"/>
<evidence type="ECO:0000259" key="1">
    <source>
        <dbReference type="Pfam" id="PF02368"/>
    </source>
</evidence>
<evidence type="ECO:0000313" key="3">
    <source>
        <dbReference type="Proteomes" id="UP000325295"/>
    </source>
</evidence>
<dbReference type="SUPFAM" id="SSF49373">
    <property type="entry name" value="Invasin/intimin cell-adhesion fragments"/>
    <property type="match status" value="1"/>
</dbReference>
<dbReference type="Gene3D" id="2.60.40.1080">
    <property type="match status" value="1"/>
</dbReference>
<feature type="domain" description="BIG2" evidence="1">
    <location>
        <begin position="2"/>
        <end position="68"/>
    </location>
</feature>
<evidence type="ECO:0000313" key="2">
    <source>
        <dbReference type="EMBL" id="QER68391.1"/>
    </source>
</evidence>
<gene>
    <name evidence="2" type="ORF">F0161_06740</name>
</gene>
<keyword evidence="3" id="KW-1185">Reference proteome</keyword>
<protein>
    <recommendedName>
        <fullName evidence="1">BIG2 domain-containing protein</fullName>
    </recommendedName>
</protein>
<dbReference type="Pfam" id="PF02368">
    <property type="entry name" value="Big_2"/>
    <property type="match status" value="1"/>
</dbReference>
<reference evidence="2 3" key="1">
    <citation type="submission" date="2019-09" db="EMBL/GenBank/DDBJ databases">
        <title>Complete Genome Sequence of Lactobacillus nenjiangensis SH-Y15, isolated from sauerkraut.</title>
        <authorList>
            <person name="Yang H."/>
        </authorList>
    </citation>
    <scope>NUCLEOTIDE SEQUENCE [LARGE SCALE GENOMIC DNA]</scope>
    <source>
        <strain evidence="2 3">SH-Y15</strain>
    </source>
</reference>
<dbReference type="InterPro" id="IPR003343">
    <property type="entry name" value="Big_2"/>
</dbReference>
<dbReference type="KEGG" id="lnn:F0161_06740"/>
<dbReference type="EMBL" id="CP043939">
    <property type="protein sequence ID" value="QER68391.1"/>
    <property type="molecule type" value="Genomic_DNA"/>
</dbReference>
<organism evidence="2 3">
    <name type="scientific">Paucilactobacillus nenjiangensis</name>
    <dbReference type="NCBI Taxonomy" id="1296540"/>
    <lineage>
        <taxon>Bacteria</taxon>
        <taxon>Bacillati</taxon>
        <taxon>Bacillota</taxon>
        <taxon>Bacilli</taxon>
        <taxon>Lactobacillales</taxon>
        <taxon>Lactobacillaceae</taxon>
        <taxon>Paucilactobacillus</taxon>
    </lineage>
</organism>